<dbReference type="EMBL" id="NBTX02000004">
    <property type="protein sequence ID" value="PNL61862.1"/>
    <property type="molecule type" value="Genomic_DNA"/>
</dbReference>
<sequence length="327" mass="38166">MKSKKEENQTLFNLLPNELIATIGNHVDENKKRIKNSNSFVLTCSFFYNAYQQERLKHKQLIISLAQSVAEGDQEKAESILQKHPELLLARVTIVDKSGRIFRNTTVWEYTLWSLDVRYMAPMMLQCLPHNKYGEEIRLTLDKQFDEIETQGVTYKLNGVIHREKHYDFAIITALSEYLNNFNKQEWAERDQCWSTKVGQAQRLVPAHVAQHYCDPEEALDPTPTFKKEKFTRSLEFYNWEDEDLRNWFSDSGLGVNFAMDRVWGKKTQSSNRGYFFGSSSARDAMIALQKARTEDLALLKQQLQKPLQQYDAKLEPVQSEKKLLIP</sequence>
<accession>A0AAX0WTB4</accession>
<evidence type="ECO:0000313" key="2">
    <source>
        <dbReference type="Proteomes" id="UP000192511"/>
    </source>
</evidence>
<comment type="caution">
    <text evidence="1">The sequence shown here is derived from an EMBL/GenBank/DDBJ whole genome shotgun (WGS) entry which is preliminary data.</text>
</comment>
<gene>
    <name evidence="1" type="ORF">A6J39_011935</name>
</gene>
<protein>
    <recommendedName>
        <fullName evidence="3">SidC homolog</fullName>
    </recommendedName>
</protein>
<keyword evidence="2" id="KW-1185">Reference proteome</keyword>
<dbReference type="RefSeq" id="WP_019232406.1">
    <property type="nucleotide sequence ID" value="NZ_CAAAHR010000074.1"/>
</dbReference>
<dbReference type="AlphaFoldDB" id="A0AAX0WTB4"/>
<organism evidence="1 2">
    <name type="scientific">Legionella anisa</name>
    <dbReference type="NCBI Taxonomy" id="28082"/>
    <lineage>
        <taxon>Bacteria</taxon>
        <taxon>Pseudomonadati</taxon>
        <taxon>Pseudomonadota</taxon>
        <taxon>Gammaproteobacteria</taxon>
        <taxon>Legionellales</taxon>
        <taxon>Legionellaceae</taxon>
        <taxon>Legionella</taxon>
    </lineage>
</organism>
<evidence type="ECO:0008006" key="3">
    <source>
        <dbReference type="Google" id="ProtNLM"/>
    </source>
</evidence>
<evidence type="ECO:0000313" key="1">
    <source>
        <dbReference type="EMBL" id="PNL61862.1"/>
    </source>
</evidence>
<reference evidence="1" key="1">
    <citation type="submission" date="2017-12" db="EMBL/GenBank/DDBJ databases">
        <title>FDA dAtabase for Regulatory Grade micrObial Sequences (FDA-ARGOS): Supporting development and validation of Infectious Disease Dx tests.</title>
        <authorList>
            <person name="Kerrigan L."/>
            <person name="Tallon L.J."/>
            <person name="Sadzewicz L."/>
            <person name="Sengamalay N."/>
            <person name="Ott S."/>
            <person name="Godinez A."/>
            <person name="Nagaraj S."/>
            <person name="Vavikolanu K."/>
            <person name="Vyas G."/>
            <person name="Nadendla S."/>
            <person name="Aluvathingal J."/>
            <person name="Sichtig H."/>
        </authorList>
    </citation>
    <scope>NUCLEOTIDE SEQUENCE [LARGE SCALE GENOMIC DNA]</scope>
    <source>
        <strain evidence="1">FDAARGOS_200</strain>
    </source>
</reference>
<name>A0AAX0WTB4_9GAMM</name>
<dbReference type="GeneID" id="98065803"/>
<proteinExistence type="predicted"/>
<dbReference type="Proteomes" id="UP000192511">
    <property type="component" value="Unassembled WGS sequence"/>
</dbReference>